<reference evidence="3 4" key="1">
    <citation type="submission" date="2023-03" db="EMBL/GenBank/DDBJ databases">
        <title>WGS of Gossypium arboreum.</title>
        <authorList>
            <person name="Yu D."/>
        </authorList>
    </citation>
    <scope>NUCLEOTIDE SEQUENCE [LARGE SCALE GENOMIC DNA]</scope>
    <source>
        <tissue evidence="3">Leaf</tissue>
    </source>
</reference>
<feature type="domain" description="Nudix hydrolase" evidence="2">
    <location>
        <begin position="11"/>
        <end position="52"/>
    </location>
</feature>
<dbReference type="PROSITE" id="PS00893">
    <property type="entry name" value="NUDIX_BOX"/>
    <property type="match status" value="1"/>
</dbReference>
<accession>A0ABR0MCV3</accession>
<protein>
    <recommendedName>
        <fullName evidence="2">Nudix hydrolase domain-containing protein</fullName>
    </recommendedName>
</protein>
<keyword evidence="1" id="KW-0378">Hydrolase</keyword>
<proteinExistence type="predicted"/>
<keyword evidence="4" id="KW-1185">Reference proteome</keyword>
<comment type="caution">
    <text evidence="3">The sequence shown here is derived from an EMBL/GenBank/DDBJ whole genome shotgun (WGS) entry which is preliminary data.</text>
</comment>
<name>A0ABR0MCV3_GOSAR</name>
<dbReference type="PANTHER" id="PTHR43222">
    <property type="entry name" value="NUDIX HYDROLASE 23"/>
    <property type="match status" value="1"/>
</dbReference>
<dbReference type="InterPro" id="IPR000086">
    <property type="entry name" value="NUDIX_hydrolase_dom"/>
</dbReference>
<dbReference type="Pfam" id="PF00293">
    <property type="entry name" value="NUDIX"/>
    <property type="match status" value="1"/>
</dbReference>
<dbReference type="EMBL" id="JARKNE010000013">
    <property type="protein sequence ID" value="KAK5771100.1"/>
    <property type="molecule type" value="Genomic_DNA"/>
</dbReference>
<dbReference type="Proteomes" id="UP001358586">
    <property type="component" value="Chromosome 13"/>
</dbReference>
<dbReference type="PANTHER" id="PTHR43222:SF2">
    <property type="entry name" value="NUDIX HYDROLASE 23, CHLOROPLASTIC"/>
    <property type="match status" value="1"/>
</dbReference>
<dbReference type="SUPFAM" id="SSF55811">
    <property type="entry name" value="Nudix"/>
    <property type="match status" value="1"/>
</dbReference>
<dbReference type="InterPro" id="IPR020084">
    <property type="entry name" value="NUDIX_hydrolase_CS"/>
</dbReference>
<evidence type="ECO:0000313" key="4">
    <source>
        <dbReference type="Proteomes" id="UP001358586"/>
    </source>
</evidence>
<gene>
    <name evidence="3" type="ORF">PVK06_047275</name>
</gene>
<evidence type="ECO:0000256" key="1">
    <source>
        <dbReference type="ARBA" id="ARBA00022801"/>
    </source>
</evidence>
<dbReference type="InterPro" id="IPR015797">
    <property type="entry name" value="NUDIX_hydrolase-like_dom_sf"/>
</dbReference>
<dbReference type="Gene3D" id="3.90.79.10">
    <property type="entry name" value="Nucleoside Triphosphate Pyrophosphohydrolase"/>
    <property type="match status" value="1"/>
</dbReference>
<sequence length="106" mass="11979">MEIQIFELIGWHQHRTLPTGYLEIRESAVEGAIRETWEEAGAEVEVISPFAQMDIPFIGQVRISILNLLLYLMCGRGFNLFKLEKPRLSTSSSGTLFNVAFHGHSS</sequence>
<evidence type="ECO:0000259" key="2">
    <source>
        <dbReference type="Pfam" id="PF00293"/>
    </source>
</evidence>
<organism evidence="3 4">
    <name type="scientific">Gossypium arboreum</name>
    <name type="common">Tree cotton</name>
    <name type="synonym">Gossypium nanking</name>
    <dbReference type="NCBI Taxonomy" id="29729"/>
    <lineage>
        <taxon>Eukaryota</taxon>
        <taxon>Viridiplantae</taxon>
        <taxon>Streptophyta</taxon>
        <taxon>Embryophyta</taxon>
        <taxon>Tracheophyta</taxon>
        <taxon>Spermatophyta</taxon>
        <taxon>Magnoliopsida</taxon>
        <taxon>eudicotyledons</taxon>
        <taxon>Gunneridae</taxon>
        <taxon>Pentapetalae</taxon>
        <taxon>rosids</taxon>
        <taxon>malvids</taxon>
        <taxon>Malvales</taxon>
        <taxon>Malvaceae</taxon>
        <taxon>Malvoideae</taxon>
        <taxon>Gossypium</taxon>
    </lineage>
</organism>
<evidence type="ECO:0000313" key="3">
    <source>
        <dbReference type="EMBL" id="KAK5771100.1"/>
    </source>
</evidence>